<evidence type="ECO:0000313" key="3">
    <source>
        <dbReference type="Proteomes" id="UP001218579"/>
    </source>
</evidence>
<feature type="transmembrane region" description="Helical" evidence="1">
    <location>
        <begin position="440"/>
        <end position="458"/>
    </location>
</feature>
<keyword evidence="1" id="KW-0472">Membrane</keyword>
<evidence type="ECO:0008006" key="4">
    <source>
        <dbReference type="Google" id="ProtNLM"/>
    </source>
</evidence>
<dbReference type="Proteomes" id="UP001218579">
    <property type="component" value="Unassembled WGS sequence"/>
</dbReference>
<feature type="transmembrane region" description="Helical" evidence="1">
    <location>
        <begin position="165"/>
        <end position="186"/>
    </location>
</feature>
<reference evidence="2 3" key="1">
    <citation type="submission" date="2023-01" db="EMBL/GenBank/DDBJ databases">
        <title>Novel species of the genus Asticcacaulis isolated from rivers.</title>
        <authorList>
            <person name="Lu H."/>
        </authorList>
    </citation>
    <scope>NUCLEOTIDE SEQUENCE [LARGE SCALE GENOMIC DNA]</scope>
    <source>
        <strain evidence="2 3">LKC15W</strain>
    </source>
</reference>
<keyword evidence="1" id="KW-0812">Transmembrane</keyword>
<feature type="transmembrane region" description="Helical" evidence="1">
    <location>
        <begin position="111"/>
        <end position="129"/>
    </location>
</feature>
<feature type="transmembrane region" description="Helical" evidence="1">
    <location>
        <begin position="305"/>
        <end position="324"/>
    </location>
</feature>
<feature type="transmembrane region" description="Helical" evidence="1">
    <location>
        <begin position="136"/>
        <end position="153"/>
    </location>
</feature>
<gene>
    <name evidence="2" type="ORF">PQU98_10000</name>
</gene>
<evidence type="ECO:0000313" key="2">
    <source>
        <dbReference type="EMBL" id="MDC7676463.1"/>
    </source>
</evidence>
<feature type="transmembrane region" description="Helical" evidence="1">
    <location>
        <begin position="415"/>
        <end position="434"/>
    </location>
</feature>
<feature type="transmembrane region" description="Helical" evidence="1">
    <location>
        <begin position="85"/>
        <end position="105"/>
    </location>
</feature>
<feature type="transmembrane region" description="Helical" evidence="1">
    <location>
        <begin position="378"/>
        <end position="403"/>
    </location>
</feature>
<evidence type="ECO:0000256" key="1">
    <source>
        <dbReference type="SAM" id="Phobius"/>
    </source>
</evidence>
<keyword evidence="1" id="KW-1133">Transmembrane helix</keyword>
<feature type="transmembrane region" description="Helical" evidence="1">
    <location>
        <begin position="45"/>
        <end position="65"/>
    </location>
</feature>
<sequence>MTPVSILCLLILIYGLTRPPGFLLITALIYTSFGALALIPPALTAGASILAAPVAFLFLIGKLLWMQKTAQIYTRTLVNPSRVGILGLFTVVAVVGAFILPSLFAGEMYVIPMRLATSYSYALTPLYPTTSNITQSLYLIISFMIVTAMATMARLPDFKETFAKAILYAMIAAIATGMIDFAFGIVGKTDMLKIFRNASYAMLVDQEVSGGVRRTVGLMPEASSYGTLVIALLGPLLFMRQLYSPKMTKWVVMPAIGLGFLFAGLSTSSTAYVGIIAIIGLHFADSIHKAINGDMALRARVAKELGIISVLGILGFIGLMALPATREIIFTLVDEMLLNKTQSLSYIERSSWNTYALQNFWDTKGFGVGAGSVRTSNFFVNILAATGFIGALLFAIFLIQLIAARARPEQKELKIILHGAKLSVLPVLVCAALVGTTPDYGIFVACLFGVIVGTKYVSPPRVIANAPRPRDEPSDIITP</sequence>
<name>A0ABT5HKE3_9CAUL</name>
<organism evidence="2 3">
    <name type="scientific">Asticcacaulis machinosus</name>
    <dbReference type="NCBI Taxonomy" id="2984211"/>
    <lineage>
        <taxon>Bacteria</taxon>
        <taxon>Pseudomonadati</taxon>
        <taxon>Pseudomonadota</taxon>
        <taxon>Alphaproteobacteria</taxon>
        <taxon>Caulobacterales</taxon>
        <taxon>Caulobacteraceae</taxon>
        <taxon>Asticcacaulis</taxon>
    </lineage>
</organism>
<feature type="transmembrane region" description="Helical" evidence="1">
    <location>
        <begin position="222"/>
        <end position="243"/>
    </location>
</feature>
<comment type="caution">
    <text evidence="2">The sequence shown here is derived from an EMBL/GenBank/DDBJ whole genome shotgun (WGS) entry which is preliminary data.</text>
</comment>
<dbReference type="EMBL" id="JAQQKV010000002">
    <property type="protein sequence ID" value="MDC7676463.1"/>
    <property type="molecule type" value="Genomic_DNA"/>
</dbReference>
<keyword evidence="3" id="KW-1185">Reference proteome</keyword>
<accession>A0ABT5HKE3</accession>
<dbReference type="RefSeq" id="WP_272744800.1">
    <property type="nucleotide sequence ID" value="NZ_JAQQKV010000002.1"/>
</dbReference>
<feature type="transmembrane region" description="Helical" evidence="1">
    <location>
        <begin position="255"/>
        <end position="284"/>
    </location>
</feature>
<proteinExistence type="predicted"/>
<protein>
    <recommendedName>
        <fullName evidence="4">O-Antigen ligase</fullName>
    </recommendedName>
</protein>